<dbReference type="EMBL" id="CM043800">
    <property type="protein sequence ID" value="KAI4810572.1"/>
    <property type="molecule type" value="Genomic_DNA"/>
</dbReference>
<comment type="caution">
    <text evidence="1">The sequence shown here is derived from an EMBL/GenBank/DDBJ whole genome shotgun (WGS) entry which is preliminary data.</text>
</comment>
<name>A0ACB9WBV9_CHAAC</name>
<evidence type="ECO:0000313" key="1">
    <source>
        <dbReference type="EMBL" id="KAI4810572.1"/>
    </source>
</evidence>
<organism evidence="1 2">
    <name type="scientific">Chaenocephalus aceratus</name>
    <name type="common">Blackfin icefish</name>
    <name type="synonym">Chaenichthys aceratus</name>
    <dbReference type="NCBI Taxonomy" id="36190"/>
    <lineage>
        <taxon>Eukaryota</taxon>
        <taxon>Metazoa</taxon>
        <taxon>Chordata</taxon>
        <taxon>Craniata</taxon>
        <taxon>Vertebrata</taxon>
        <taxon>Euteleostomi</taxon>
        <taxon>Actinopterygii</taxon>
        <taxon>Neopterygii</taxon>
        <taxon>Teleostei</taxon>
        <taxon>Neoteleostei</taxon>
        <taxon>Acanthomorphata</taxon>
        <taxon>Eupercaria</taxon>
        <taxon>Perciformes</taxon>
        <taxon>Notothenioidei</taxon>
        <taxon>Channichthyidae</taxon>
        <taxon>Chaenocephalus</taxon>
    </lineage>
</organism>
<proteinExistence type="predicted"/>
<evidence type="ECO:0000313" key="2">
    <source>
        <dbReference type="Proteomes" id="UP001057452"/>
    </source>
</evidence>
<keyword evidence="2" id="KW-1185">Reference proteome</keyword>
<sequence length="141" mass="14950">MQLDLVKEKKCQSEGVVGCLRRRLINGQVALCVNVCVSVSLCVCYQMKSVQWLQKVGCLKKRAVNWWSFTSTILLCLSAPFLWNTGTLGGGERGEGSGGVADVGEASANGERDGEGETGVDMMPGGYGGKKGEKEGEGENA</sequence>
<accession>A0ACB9WBV9</accession>
<dbReference type="Proteomes" id="UP001057452">
    <property type="component" value="Chromosome 16"/>
</dbReference>
<gene>
    <name evidence="1" type="ORF">KUCAC02_013511</name>
</gene>
<reference evidence="1" key="1">
    <citation type="submission" date="2022-05" db="EMBL/GenBank/DDBJ databases">
        <title>Chromosome-level genome of Chaenocephalus aceratus.</title>
        <authorList>
            <person name="Park H."/>
        </authorList>
    </citation>
    <scope>NUCLEOTIDE SEQUENCE</scope>
    <source>
        <strain evidence="1">KU_202001</strain>
    </source>
</reference>
<protein>
    <submittedName>
        <fullName evidence="1">Uncharacterized protein</fullName>
    </submittedName>
</protein>